<dbReference type="Gene3D" id="3.20.20.480">
    <property type="entry name" value="Trimethylamine methyltransferase-like"/>
    <property type="match status" value="1"/>
</dbReference>
<accession>A0A3G1L0K5</accession>
<comment type="similarity">
    <text evidence="1 4">Belongs to the trimethylamine methyltransferase family.</text>
</comment>
<dbReference type="Proteomes" id="UP000323521">
    <property type="component" value="Chromosome"/>
</dbReference>
<dbReference type="GO" id="GO:0008168">
    <property type="term" value="F:methyltransferase activity"/>
    <property type="evidence" value="ECO:0007669"/>
    <property type="project" value="UniProtKB-KW"/>
</dbReference>
<evidence type="ECO:0000313" key="5">
    <source>
        <dbReference type="EMBL" id="ATW28303.1"/>
    </source>
</evidence>
<reference evidence="5 6" key="1">
    <citation type="submission" date="2016-10" db="EMBL/GenBank/DDBJ databases">
        <title>Complete Genome Sequence of Peptococcaceae strain DCMF.</title>
        <authorList>
            <person name="Edwards R.J."/>
            <person name="Holland S.I."/>
            <person name="Deshpande N.P."/>
            <person name="Wong Y.K."/>
            <person name="Ertan H."/>
            <person name="Manefield M."/>
            <person name="Russell T.L."/>
            <person name="Lee M.J."/>
        </authorList>
    </citation>
    <scope>NUCLEOTIDE SEQUENCE [LARGE SCALE GENOMIC DNA]</scope>
    <source>
        <strain evidence="5 6">DCMF</strain>
    </source>
</reference>
<evidence type="ECO:0000256" key="1">
    <source>
        <dbReference type="ARBA" id="ARBA00007137"/>
    </source>
</evidence>
<keyword evidence="3 4" id="KW-0808">Transferase</keyword>
<dbReference type="KEGG" id="fwa:DCMF_02065"/>
<dbReference type="InterPro" id="IPR010426">
    <property type="entry name" value="MTTB_MeTrfase"/>
</dbReference>
<dbReference type="PIRSF" id="PIRSF037567">
    <property type="entry name" value="MTTB_MeTrfase"/>
    <property type="match status" value="1"/>
</dbReference>
<dbReference type="AlphaFoldDB" id="A0A3G1L0K5"/>
<dbReference type="GO" id="GO:0015948">
    <property type="term" value="P:methanogenesis"/>
    <property type="evidence" value="ECO:0007669"/>
    <property type="project" value="UniProtKB-UniRule"/>
</dbReference>
<dbReference type="EC" id="2.1.1.-" evidence="4"/>
<dbReference type="EMBL" id="CP017634">
    <property type="protein sequence ID" value="ATW28303.1"/>
    <property type="molecule type" value="Genomic_DNA"/>
</dbReference>
<evidence type="ECO:0000256" key="3">
    <source>
        <dbReference type="ARBA" id="ARBA00022679"/>
    </source>
</evidence>
<proteinExistence type="inferred from homology"/>
<dbReference type="Pfam" id="PF06253">
    <property type="entry name" value="MTTB"/>
    <property type="match status" value="1"/>
</dbReference>
<dbReference type="GO" id="GO:0032259">
    <property type="term" value="P:methylation"/>
    <property type="evidence" value="ECO:0007669"/>
    <property type="project" value="UniProtKB-KW"/>
</dbReference>
<evidence type="ECO:0000256" key="4">
    <source>
        <dbReference type="PIRNR" id="PIRNR037567"/>
    </source>
</evidence>
<dbReference type="OrthoDB" id="5418352at2"/>
<evidence type="ECO:0000313" key="6">
    <source>
        <dbReference type="Proteomes" id="UP000323521"/>
    </source>
</evidence>
<organism evidence="5 6">
    <name type="scientific">Formimonas warabiya</name>
    <dbReference type="NCBI Taxonomy" id="1761012"/>
    <lineage>
        <taxon>Bacteria</taxon>
        <taxon>Bacillati</taxon>
        <taxon>Bacillota</taxon>
        <taxon>Clostridia</taxon>
        <taxon>Eubacteriales</taxon>
        <taxon>Peptococcaceae</taxon>
        <taxon>Candidatus Formimonas</taxon>
    </lineage>
</organism>
<sequence>MEILAETGVKFYHPEVLDLLQSKGIKVVGETAFFKEDQVMDWISKAPSLFKIYARNPKYDMLIGQDRVEYVSCNSGFPWIADFEGTRRKAVLQDYFTFVKLVNQTPFFNMNGGVMVTPSDLTYHPIYPIMLVIALTHSDKCMFGGLGGAKESEMIMDILQIVFGRNEELVNKPRIVTIISPLSPLQFDRTMLDTLLIYARFGQPMIIAPAVMAGTTGPVTLAGSIALSNAESLAGVVVSQMVREGTPVIYGSASSASDLKTASFSIGSPESALCAAYCARLAKSYGLPCRGGGTLNDAKSVSVQAGYEGMMVMLVAAQEKINFILHSAGALDSYGAMSFEKYIVDLEIVGMVDRFVQGVKMDHKYLALDVIKQVGPGGEFLSHPHTMEFCRKELWGPDISSRGPIKGKEPNEYLKENINKKKLQMLESYSVPKFPAEVKLRLLRYLVNSGADPEIINCNI</sequence>
<protein>
    <recommendedName>
        <fullName evidence="4">Methyltransferase</fullName>
        <ecNumber evidence="4">2.1.1.-</ecNumber>
    </recommendedName>
</protein>
<dbReference type="InterPro" id="IPR038601">
    <property type="entry name" value="MttB-like_sf"/>
</dbReference>
<name>A0A3G1L0K5_FORW1</name>
<gene>
    <name evidence="5" type="ORF">DCMF_02065</name>
</gene>
<evidence type="ECO:0000256" key="2">
    <source>
        <dbReference type="ARBA" id="ARBA00022603"/>
    </source>
</evidence>
<keyword evidence="6" id="KW-1185">Reference proteome</keyword>
<keyword evidence="2 5" id="KW-0489">Methyltransferase</keyword>